<accession>A0A3N0V545</accession>
<name>A0A3N0V545_9GAMM</name>
<proteinExistence type="predicted"/>
<gene>
    <name evidence="3" type="ORF">ED208_13860</name>
</gene>
<evidence type="ECO:0000256" key="2">
    <source>
        <dbReference type="SAM" id="SignalP"/>
    </source>
</evidence>
<protein>
    <submittedName>
        <fullName evidence="3">Uncharacterized protein</fullName>
    </submittedName>
</protein>
<reference evidence="3 4" key="1">
    <citation type="submission" date="2018-10" db="EMBL/GenBank/DDBJ databases">
        <authorList>
            <person name="Chen W.-M."/>
        </authorList>
    </citation>
    <scope>NUCLEOTIDE SEQUENCE [LARGE SCALE GENOMIC DNA]</scope>
    <source>
        <strain evidence="3 4">THS-13</strain>
    </source>
</reference>
<keyword evidence="4" id="KW-1185">Reference proteome</keyword>
<dbReference type="PROSITE" id="PS51257">
    <property type="entry name" value="PROKAR_LIPOPROTEIN"/>
    <property type="match status" value="1"/>
</dbReference>
<comment type="caution">
    <text evidence="3">The sequence shown here is derived from an EMBL/GenBank/DDBJ whole genome shotgun (WGS) entry which is preliminary data.</text>
</comment>
<dbReference type="AlphaFoldDB" id="A0A3N0V545"/>
<evidence type="ECO:0000313" key="3">
    <source>
        <dbReference type="EMBL" id="ROH87795.1"/>
    </source>
</evidence>
<dbReference type="Proteomes" id="UP000282106">
    <property type="component" value="Unassembled WGS sequence"/>
</dbReference>
<keyword evidence="2" id="KW-0732">Signal</keyword>
<evidence type="ECO:0000313" key="4">
    <source>
        <dbReference type="Proteomes" id="UP000282106"/>
    </source>
</evidence>
<feature type="region of interest" description="Disordered" evidence="1">
    <location>
        <begin position="217"/>
        <end position="248"/>
    </location>
</feature>
<sequence length="661" mass="67415">MYRPTRKPLVHSLLLLASAALAACGSNGDYVELSPPAPSTTVSGVAATGAAISGGNVALRCGGGLGANAVSGADGRWSASVPSASLPCAVRISGGTVGGVANASVFYSLARAGSGTASTANLTPISDLALAAAVNSATGSVLEAWYASATDAQRQQVADGLAAAIANLRTAFTDAGYTLPAGDFDPFTAAIVAGGATDAYDQLLEAYRQALDDAGRSYETGRSSYTGGGGVTAPMDPEEPEPPVGTPLPDDKLGVSFTDASAAHLWLQPDGQGGVSVLDGEGDGKIAVNMGDRTDGGPDGSVQFNTIPNKLGTFACGDAVGTSKLHMQVTFNGITNPRKTYVSFGDAADPDQRPLLEGYSCSLTLTHVGAFESRYIYNDDYVEGTFTAKLRQRSQECTGEGGTCQPFKDLVISTGKFRINKAGRYTPPTPPPAAKSVLGPMLKRVVAGDYVLKCSTSQGQPAQSFNFSVAQDGSSSFNGAALVDATHPGTIKSDGDQSSFTTLAFTPAASNSDYVVIGFKKDGTFYPNSVRSGGSVYQCYFNTGHTAPATTSAAIDNIRVAAGNLARTETLNCTQGGATAARTLTIASDGSAQLGDLAFTSGQLYTITDGLLFATVKKATLSWSQPSAFRSLAVEVNADLKTTGVLAGVGLGPNDAISCTP</sequence>
<organism evidence="3 4">
    <name type="scientific">Stagnimonas aquatica</name>
    <dbReference type="NCBI Taxonomy" id="2689987"/>
    <lineage>
        <taxon>Bacteria</taxon>
        <taxon>Pseudomonadati</taxon>
        <taxon>Pseudomonadota</taxon>
        <taxon>Gammaproteobacteria</taxon>
        <taxon>Nevskiales</taxon>
        <taxon>Nevskiaceae</taxon>
        <taxon>Stagnimonas</taxon>
    </lineage>
</organism>
<dbReference type="InParanoid" id="A0A3N0V545"/>
<dbReference type="EMBL" id="RJVO01000007">
    <property type="protein sequence ID" value="ROH87795.1"/>
    <property type="molecule type" value="Genomic_DNA"/>
</dbReference>
<feature type="signal peptide" evidence="2">
    <location>
        <begin position="1"/>
        <end position="22"/>
    </location>
</feature>
<dbReference type="RefSeq" id="WP_123212519.1">
    <property type="nucleotide sequence ID" value="NZ_RJVO01000007.1"/>
</dbReference>
<feature type="chain" id="PRO_5018090003" evidence="2">
    <location>
        <begin position="23"/>
        <end position="661"/>
    </location>
</feature>
<evidence type="ECO:0000256" key="1">
    <source>
        <dbReference type="SAM" id="MobiDB-lite"/>
    </source>
</evidence>